<evidence type="ECO:0000313" key="4">
    <source>
        <dbReference type="Proteomes" id="UP000476820"/>
    </source>
</evidence>
<evidence type="ECO:0000313" key="3">
    <source>
        <dbReference type="Proteomes" id="UP000473681"/>
    </source>
</evidence>
<evidence type="ECO:0000313" key="2">
    <source>
        <dbReference type="EMBL" id="NFN34743.1"/>
    </source>
</evidence>
<dbReference type="AlphaFoldDB" id="A0A0M1M6Z5"/>
<dbReference type="EMBL" id="SWVK01000006">
    <property type="protein sequence ID" value="NFN34743.1"/>
    <property type="molecule type" value="Genomic_DNA"/>
</dbReference>
<dbReference type="Proteomes" id="UP000473681">
    <property type="component" value="Unassembled WGS sequence"/>
</dbReference>
<dbReference type="Pfam" id="PF02274">
    <property type="entry name" value="ADI"/>
    <property type="match status" value="1"/>
</dbReference>
<dbReference type="Gene3D" id="3.75.10.10">
    <property type="entry name" value="L-arginine/glycine Amidinotransferase, Chain A"/>
    <property type="match status" value="1"/>
</dbReference>
<dbReference type="OrthoDB" id="9814070at2"/>
<dbReference type="GO" id="GO:0016740">
    <property type="term" value="F:transferase activity"/>
    <property type="evidence" value="ECO:0007669"/>
    <property type="project" value="UniProtKB-KW"/>
</dbReference>
<dbReference type="RefSeq" id="WP_053342197.1">
    <property type="nucleotide sequence ID" value="NZ_LFPA01000102.1"/>
</dbReference>
<name>A0A0M1M6Z5_CLOBO</name>
<dbReference type="PANTHER" id="PTHR47271:SF2">
    <property type="entry name" value="ARGININE DEIMINASE"/>
    <property type="match status" value="1"/>
</dbReference>
<dbReference type="GO" id="GO:0016990">
    <property type="term" value="F:arginine deiminase activity"/>
    <property type="evidence" value="ECO:0007669"/>
    <property type="project" value="TreeGrafter"/>
</dbReference>
<accession>A0A0M1M6Z5</accession>
<proteinExistence type="predicted"/>
<comment type="caution">
    <text evidence="1">The sequence shown here is derived from an EMBL/GenBank/DDBJ whole genome shotgun (WGS) entry which is preliminary data.</text>
</comment>
<keyword evidence="1" id="KW-0808">Transferase</keyword>
<protein>
    <submittedName>
        <fullName evidence="1">Amidinotransferase</fullName>
    </submittedName>
</protein>
<dbReference type="Proteomes" id="UP000476820">
    <property type="component" value="Unassembled WGS sequence"/>
</dbReference>
<dbReference type="SUPFAM" id="SSF55909">
    <property type="entry name" value="Pentein"/>
    <property type="match status" value="1"/>
</dbReference>
<organism evidence="1 4">
    <name type="scientific">Clostridium botulinum</name>
    <dbReference type="NCBI Taxonomy" id="1491"/>
    <lineage>
        <taxon>Bacteria</taxon>
        <taxon>Bacillati</taxon>
        <taxon>Bacillota</taxon>
        <taxon>Clostridia</taxon>
        <taxon>Eubacteriales</taxon>
        <taxon>Clostridiaceae</taxon>
        <taxon>Clostridium</taxon>
    </lineage>
</organism>
<dbReference type="EMBL" id="SWOV01000011">
    <property type="protein sequence ID" value="NFF87443.1"/>
    <property type="molecule type" value="Genomic_DNA"/>
</dbReference>
<evidence type="ECO:0000313" key="1">
    <source>
        <dbReference type="EMBL" id="NFF87443.1"/>
    </source>
</evidence>
<dbReference type="GO" id="GO:0019546">
    <property type="term" value="P:L-arginine deiminase pathway"/>
    <property type="evidence" value="ECO:0007669"/>
    <property type="project" value="TreeGrafter"/>
</dbReference>
<gene>
    <name evidence="1" type="ORF">FC774_06090</name>
    <name evidence="2" type="ORF">FDB51_06245</name>
</gene>
<dbReference type="PANTHER" id="PTHR47271">
    <property type="entry name" value="ARGININE DEIMINASE"/>
    <property type="match status" value="1"/>
</dbReference>
<reference evidence="3 4" key="1">
    <citation type="submission" date="2019-04" db="EMBL/GenBank/DDBJ databases">
        <title>Genome sequencing of Clostridium botulinum Groups I-IV and Clostridium butyricum.</title>
        <authorList>
            <person name="Brunt J."/>
            <person name="Van Vliet A.H.M."/>
            <person name="Stringer S.C."/>
            <person name="Carter A.T."/>
            <person name="Peck M.W."/>
        </authorList>
    </citation>
    <scope>NUCLEOTIDE SEQUENCE [LARGE SCALE GENOMIC DNA]</scope>
    <source>
        <strain evidence="1 4">1605</strain>
        <strain evidence="2 3">CB-K-33E</strain>
    </source>
</reference>
<sequence length="264" mass="30449">MNINLKNRYNKLQEVILCYPVNYKVEKKEINKEIMFTQYNNFINRLSQEGIVTYFLDPKYGISQVYTRDIAFAIDDILFIGKMKAKSRIEEYKALEEFFKEKELKVKKINNFIEGGDVVLHDNTVFVGQSNATSIEGINELEKILKEENKDYKVVPIRFNKDEMLHLDCVFNVISQDSCVVSDYIYDMDIIEKSFKKCYYIEKEEAKNLAANFITIGNNTVISSSKKLCEILAKDGINAIYIDYSEIIKGGGAFTCTTLPISSK</sequence>